<feature type="compositionally biased region" description="Basic residues" evidence="1">
    <location>
        <begin position="669"/>
        <end position="689"/>
    </location>
</feature>
<feature type="compositionally biased region" description="Basic and acidic residues" evidence="1">
    <location>
        <begin position="600"/>
        <end position="612"/>
    </location>
</feature>
<feature type="compositionally biased region" description="Basic and acidic residues" evidence="1">
    <location>
        <begin position="619"/>
        <end position="641"/>
    </location>
</feature>
<feature type="region of interest" description="Disordered" evidence="1">
    <location>
        <begin position="487"/>
        <end position="516"/>
    </location>
</feature>
<keyword evidence="4" id="KW-1185">Reference proteome</keyword>
<feature type="domain" description="CUE" evidence="2">
    <location>
        <begin position="325"/>
        <end position="368"/>
    </location>
</feature>
<dbReference type="InterPro" id="IPR041808">
    <property type="entry name" value="Cue3_CUE"/>
</dbReference>
<dbReference type="GO" id="GO:0043130">
    <property type="term" value="F:ubiquitin binding"/>
    <property type="evidence" value="ECO:0007669"/>
    <property type="project" value="EnsemblFungi"/>
</dbReference>
<dbReference type="STRING" id="1071380.I2H398"/>
<dbReference type="InParanoid" id="I2H398"/>
<evidence type="ECO:0000313" key="3">
    <source>
        <dbReference type="EMBL" id="CCH60850.1"/>
    </source>
</evidence>
<dbReference type="EMBL" id="HE806319">
    <property type="protein sequence ID" value="CCH60850.1"/>
    <property type="molecule type" value="Genomic_DNA"/>
</dbReference>
<dbReference type="CDD" id="cd14373">
    <property type="entry name" value="CUE_Cue3p_like"/>
    <property type="match status" value="1"/>
</dbReference>
<dbReference type="PROSITE" id="PS51140">
    <property type="entry name" value="CUE"/>
    <property type="match status" value="1"/>
</dbReference>
<gene>
    <name evidence="3" type="primary">TBLA0D03500</name>
    <name evidence="3" type="ORF">TBLA_0D03500</name>
</gene>
<dbReference type="AlphaFoldDB" id="I2H398"/>
<dbReference type="OrthoDB" id="5577209at2759"/>
<feature type="compositionally biased region" description="Low complexity" evidence="1">
    <location>
        <begin position="642"/>
        <end position="657"/>
    </location>
</feature>
<dbReference type="InterPro" id="IPR003892">
    <property type="entry name" value="CUE"/>
</dbReference>
<dbReference type="PANTHER" id="PTHR21494:SF0">
    <property type="entry name" value="ACTIVATING SIGNAL COINTEGRATOR 1 COMPLEX SUBUNIT 2"/>
    <property type="match status" value="1"/>
</dbReference>
<dbReference type="PANTHER" id="PTHR21494">
    <property type="entry name" value="ACTIVATING SIGNAL COINTEGRATOR 1 COMPLEX SUBUNIT 2 ASC-1 COMPLEX SUBUNIT P100"/>
    <property type="match status" value="1"/>
</dbReference>
<evidence type="ECO:0000259" key="2">
    <source>
        <dbReference type="PROSITE" id="PS51140"/>
    </source>
</evidence>
<evidence type="ECO:0000256" key="1">
    <source>
        <dbReference type="SAM" id="MobiDB-lite"/>
    </source>
</evidence>
<dbReference type="Pfam" id="PF02845">
    <property type="entry name" value="CUE"/>
    <property type="match status" value="1"/>
</dbReference>
<protein>
    <recommendedName>
        <fullName evidence="2">CUE domain-containing protein</fullName>
    </recommendedName>
</protein>
<feature type="compositionally biased region" description="Basic and acidic residues" evidence="1">
    <location>
        <begin position="372"/>
        <end position="384"/>
    </location>
</feature>
<dbReference type="InterPro" id="IPR052586">
    <property type="entry name" value="ASCC2"/>
</dbReference>
<dbReference type="eggNOG" id="ENOG502RV3A">
    <property type="taxonomic scope" value="Eukaryota"/>
</dbReference>
<dbReference type="GO" id="GO:0070530">
    <property type="term" value="F:K63-linked polyubiquitin modification-dependent protein binding"/>
    <property type="evidence" value="ECO:0007669"/>
    <property type="project" value="EnsemblFungi"/>
</dbReference>
<dbReference type="Proteomes" id="UP000002866">
    <property type="component" value="Chromosome 4"/>
</dbReference>
<dbReference type="HOGENOM" id="CLU_030292_0_0_1"/>
<feature type="region of interest" description="Disordered" evidence="1">
    <location>
        <begin position="588"/>
        <end position="689"/>
    </location>
</feature>
<organism evidence="3 4">
    <name type="scientific">Henningerozyma blattae (strain ATCC 34711 / CBS 6284 / DSM 70876 / NBRC 10599 / NRRL Y-10934 / UCD 77-7)</name>
    <name type="common">Yeast</name>
    <name type="synonym">Tetrapisispora blattae</name>
    <dbReference type="NCBI Taxonomy" id="1071380"/>
    <lineage>
        <taxon>Eukaryota</taxon>
        <taxon>Fungi</taxon>
        <taxon>Dikarya</taxon>
        <taxon>Ascomycota</taxon>
        <taxon>Saccharomycotina</taxon>
        <taxon>Saccharomycetes</taxon>
        <taxon>Saccharomycetales</taxon>
        <taxon>Saccharomycetaceae</taxon>
        <taxon>Henningerozyma</taxon>
    </lineage>
</organism>
<name>I2H398_HENB6</name>
<dbReference type="GeneID" id="14495886"/>
<dbReference type="GO" id="GO:0072344">
    <property type="term" value="P:rescue of stalled ribosome"/>
    <property type="evidence" value="ECO:0007669"/>
    <property type="project" value="EnsemblFungi"/>
</dbReference>
<dbReference type="GO" id="GO:1990116">
    <property type="term" value="P:ribosome-associated ubiquitin-dependent protein catabolic process"/>
    <property type="evidence" value="ECO:0007669"/>
    <property type="project" value="EnsemblFungi"/>
</dbReference>
<evidence type="ECO:0000313" key="4">
    <source>
        <dbReference type="Proteomes" id="UP000002866"/>
    </source>
</evidence>
<dbReference type="GO" id="GO:0022626">
    <property type="term" value="C:cytosolic ribosome"/>
    <property type="evidence" value="ECO:0007669"/>
    <property type="project" value="EnsemblFungi"/>
</dbReference>
<accession>I2H398</accession>
<dbReference type="FunCoup" id="I2H398">
    <property type="interactions" value="32"/>
</dbReference>
<feature type="compositionally biased region" description="Basic and acidic residues" evidence="1">
    <location>
        <begin position="507"/>
        <end position="516"/>
    </location>
</feature>
<reference evidence="3 4" key="1">
    <citation type="journal article" date="2011" name="Proc. Natl. Acad. Sci. U.S.A.">
        <title>Evolutionary erosion of yeast sex chromosomes by mating-type switching accidents.</title>
        <authorList>
            <person name="Gordon J.L."/>
            <person name="Armisen D."/>
            <person name="Proux-Wera E."/>
            <person name="Oheigeartaigh S.S."/>
            <person name="Byrne K.P."/>
            <person name="Wolfe K.H."/>
        </authorList>
    </citation>
    <scope>NUCLEOTIDE SEQUENCE [LARGE SCALE GENOMIC DNA]</scope>
    <source>
        <strain evidence="4">ATCC 34711 / CBS 6284 / DSM 70876 / NBRC 10599 / NRRL Y-10934 / UCD 77-7</strain>
    </source>
</reference>
<sequence length="689" mass="79542">MSKVLEFNGNFEKSSYPIVKFPPLDLRAWLIEKDPVVWAHLLTTYVSFFEYLMQQDNIEHIDESTHDQLCLFVRNYLHEMAAEKGQVLALGENHDVDFQMNLLRTWIYYMIKKCGLLYLQLYGDSLWDLVKLYVDQNPDSVRSLLDGTLKPQINTQKAQLNRIHQIQQQLKHMVESGKFQRVDLKSFESLLNEKSSKNKGSHTNIKFAEDFLTATWMEVLESWWSKGKGRLKIYAQQLAIISLLSAPSSKIGSMLKELGVSNLDTLSLYPLLGTLLISEKFISKKPDLRNYIPFLNLLDDEDYFESENDDYDENNQIEEAPTANINQDDICTLCELFPDLTNYQISQLLLRYDGNVEVVSNIMFENPSISDDIPKEKPKNESENVLRTNNQKDMSQKLSKIAKNNKGNEAVGSFDSNSNMLNSIKGELRISSVVQRGKKKFDDNIINKHVPDEIKNRTMARALQLIYESDEDERDDTYDEADIGRGEAATAKHSKGSSNNSNVEVSDNEKKKQEEANSKYDQIEGYLWNLLKQDSKLFDRSQRGSKSRKSMKQQIGWSDEQIEGWARMLERSPKRAMLLEEKYMFSGNKKSGKSSFVQNRDGHIEEHINDKRYKGRRNIKIDPDNNKSTRDESSKKNKDLKNTGNTRNTTCNTGQNQKRQQAKNEKNKSSKANHNRKAQRDKKMVHSGQ</sequence>
<proteinExistence type="predicted"/>
<dbReference type="KEGG" id="tbl:TBLA_0D03500"/>
<feature type="region of interest" description="Disordered" evidence="1">
    <location>
        <begin position="369"/>
        <end position="393"/>
    </location>
</feature>
<dbReference type="RefSeq" id="XP_004180369.1">
    <property type="nucleotide sequence ID" value="XM_004180321.1"/>
</dbReference>
<dbReference type="OMA" id="EGWARMI"/>